<feature type="region of interest" description="Disordered" evidence="10">
    <location>
        <begin position="567"/>
        <end position="595"/>
    </location>
</feature>
<dbReference type="GO" id="GO:0006397">
    <property type="term" value="P:mRNA processing"/>
    <property type="evidence" value="ECO:0007669"/>
    <property type="project" value="UniProtKB-KW"/>
</dbReference>
<dbReference type="Gene3D" id="3.30.1370.50">
    <property type="entry name" value="R3H-like domain"/>
    <property type="match status" value="1"/>
</dbReference>
<dbReference type="GO" id="GO:0005737">
    <property type="term" value="C:cytoplasm"/>
    <property type="evidence" value="ECO:0007669"/>
    <property type="project" value="UniProtKB-SubCell"/>
</dbReference>
<feature type="domain" description="G-patch" evidence="11">
    <location>
        <begin position="746"/>
        <end position="789"/>
    </location>
</feature>
<evidence type="ECO:0000256" key="10">
    <source>
        <dbReference type="SAM" id="MobiDB-lite"/>
    </source>
</evidence>
<evidence type="ECO:0000256" key="9">
    <source>
        <dbReference type="ARBA" id="ARBA00023242"/>
    </source>
</evidence>
<evidence type="ECO:0000256" key="1">
    <source>
        <dbReference type="ARBA" id="ARBA00004123"/>
    </source>
</evidence>
<dbReference type="SUPFAM" id="SSF82708">
    <property type="entry name" value="R3H domain"/>
    <property type="match status" value="1"/>
</dbReference>
<evidence type="ECO:0000256" key="8">
    <source>
        <dbReference type="ARBA" id="ARBA00023187"/>
    </source>
</evidence>
<dbReference type="AlphaFoldDB" id="A0A1L7WXA3"/>
<feature type="compositionally biased region" description="Basic residues" evidence="10">
    <location>
        <begin position="253"/>
        <end position="267"/>
    </location>
</feature>
<feature type="region of interest" description="Disordered" evidence="10">
    <location>
        <begin position="412"/>
        <end position="437"/>
    </location>
</feature>
<organism evidence="13 14">
    <name type="scientific">Phialocephala subalpina</name>
    <dbReference type="NCBI Taxonomy" id="576137"/>
    <lineage>
        <taxon>Eukaryota</taxon>
        <taxon>Fungi</taxon>
        <taxon>Dikarya</taxon>
        <taxon>Ascomycota</taxon>
        <taxon>Pezizomycotina</taxon>
        <taxon>Leotiomycetes</taxon>
        <taxon>Helotiales</taxon>
        <taxon>Mollisiaceae</taxon>
        <taxon>Phialocephala</taxon>
        <taxon>Phialocephala fortinii species complex</taxon>
    </lineage>
</organism>
<evidence type="ECO:0000256" key="7">
    <source>
        <dbReference type="ARBA" id="ARBA00022664"/>
    </source>
</evidence>
<evidence type="ECO:0000256" key="2">
    <source>
        <dbReference type="ARBA" id="ARBA00004496"/>
    </source>
</evidence>
<evidence type="ECO:0000256" key="6">
    <source>
        <dbReference type="ARBA" id="ARBA00022490"/>
    </source>
</evidence>
<evidence type="ECO:0000313" key="14">
    <source>
        <dbReference type="Proteomes" id="UP000184330"/>
    </source>
</evidence>
<feature type="region of interest" description="Disordered" evidence="10">
    <location>
        <begin position="1"/>
        <end position="64"/>
    </location>
</feature>
<protein>
    <recommendedName>
        <fullName evidence="5">Protein SQS1</fullName>
    </recommendedName>
</protein>
<accession>A0A1L7WXA3</accession>
<dbReference type="GO" id="GO:0008380">
    <property type="term" value="P:RNA splicing"/>
    <property type="evidence" value="ECO:0007669"/>
    <property type="project" value="UniProtKB-KW"/>
</dbReference>
<dbReference type="Pfam" id="PF01585">
    <property type="entry name" value="G-patch"/>
    <property type="match status" value="1"/>
</dbReference>
<dbReference type="GO" id="GO:0005634">
    <property type="term" value="C:nucleus"/>
    <property type="evidence" value="ECO:0007669"/>
    <property type="project" value="UniProtKB-SubCell"/>
</dbReference>
<keyword evidence="6" id="KW-0963">Cytoplasm</keyword>
<dbReference type="EMBL" id="FJOG01000010">
    <property type="protein sequence ID" value="CZR57395.1"/>
    <property type="molecule type" value="Genomic_DNA"/>
</dbReference>
<reference evidence="13 14" key="1">
    <citation type="submission" date="2016-03" db="EMBL/GenBank/DDBJ databases">
        <authorList>
            <person name="Ploux O."/>
        </authorList>
    </citation>
    <scope>NUCLEOTIDE SEQUENCE [LARGE SCALE GENOMIC DNA]</scope>
    <source>
        <strain evidence="13 14">UAMH 11012</strain>
    </source>
</reference>
<dbReference type="SMART" id="SM00393">
    <property type="entry name" value="R3H"/>
    <property type="match status" value="1"/>
</dbReference>
<keyword evidence="7" id="KW-0507">mRNA processing</keyword>
<dbReference type="InterPro" id="IPR051189">
    <property type="entry name" value="Splicing_assoc_domain"/>
</dbReference>
<dbReference type="InterPro" id="IPR000467">
    <property type="entry name" value="G_patch_dom"/>
</dbReference>
<feature type="region of interest" description="Disordered" evidence="10">
    <location>
        <begin position="228"/>
        <end position="274"/>
    </location>
</feature>
<dbReference type="GO" id="GO:0003676">
    <property type="term" value="F:nucleic acid binding"/>
    <property type="evidence" value="ECO:0007669"/>
    <property type="project" value="UniProtKB-UniRule"/>
</dbReference>
<dbReference type="InterPro" id="IPR036867">
    <property type="entry name" value="R3H_dom_sf"/>
</dbReference>
<dbReference type="Gene3D" id="2.40.50.40">
    <property type="match status" value="1"/>
</dbReference>
<comment type="subunit">
    <text evidence="4">Component of the NuA4 histone acetyltransferase complex.</text>
</comment>
<feature type="compositionally biased region" description="Polar residues" evidence="10">
    <location>
        <begin position="233"/>
        <end position="243"/>
    </location>
</feature>
<dbReference type="OrthoDB" id="21470at2759"/>
<evidence type="ECO:0000256" key="5">
    <source>
        <dbReference type="ARBA" id="ARBA00018964"/>
    </source>
</evidence>
<dbReference type="Proteomes" id="UP000184330">
    <property type="component" value="Unassembled WGS sequence"/>
</dbReference>
<dbReference type="PROSITE" id="PS51061">
    <property type="entry name" value="R3H"/>
    <property type="match status" value="1"/>
</dbReference>
<dbReference type="CDD" id="cd02646">
    <property type="entry name" value="R3H_G-patch"/>
    <property type="match status" value="1"/>
</dbReference>
<dbReference type="Pfam" id="PF01424">
    <property type="entry name" value="R3H"/>
    <property type="match status" value="1"/>
</dbReference>
<dbReference type="PANTHER" id="PTHR14195">
    <property type="entry name" value="G PATCH DOMAIN CONTAINING PROTEIN 2"/>
    <property type="match status" value="1"/>
</dbReference>
<keyword evidence="14" id="KW-1185">Reference proteome</keyword>
<feature type="region of interest" description="Disordered" evidence="10">
    <location>
        <begin position="152"/>
        <end position="174"/>
    </location>
</feature>
<dbReference type="SMART" id="SM00443">
    <property type="entry name" value="G_patch"/>
    <property type="match status" value="1"/>
</dbReference>
<dbReference type="InterPro" id="IPR001374">
    <property type="entry name" value="R3H_dom"/>
</dbReference>
<feature type="compositionally biased region" description="Acidic residues" evidence="10">
    <location>
        <begin position="472"/>
        <end position="482"/>
    </location>
</feature>
<feature type="compositionally biased region" description="Basic residues" evidence="10">
    <location>
        <begin position="1"/>
        <end position="12"/>
    </location>
</feature>
<feature type="compositionally biased region" description="Polar residues" evidence="10">
    <location>
        <begin position="484"/>
        <end position="499"/>
    </location>
</feature>
<dbReference type="InterPro" id="IPR034082">
    <property type="entry name" value="R3H_G-patch"/>
</dbReference>
<dbReference type="SUPFAM" id="SSF54160">
    <property type="entry name" value="Chromo domain-like"/>
    <property type="match status" value="1"/>
</dbReference>
<evidence type="ECO:0000259" key="12">
    <source>
        <dbReference type="PROSITE" id="PS51061"/>
    </source>
</evidence>
<evidence type="ECO:0000256" key="3">
    <source>
        <dbReference type="ARBA" id="ARBA00010306"/>
    </source>
</evidence>
<feature type="domain" description="R3H" evidence="12">
    <location>
        <begin position="603"/>
        <end position="680"/>
    </location>
</feature>
<gene>
    <name evidence="13" type="ORF">PAC_07284</name>
</gene>
<name>A0A1L7WXA3_9HELO</name>
<dbReference type="InterPro" id="IPR016197">
    <property type="entry name" value="Chromo-like_dom_sf"/>
</dbReference>
<keyword evidence="9" id="KW-0539">Nucleus</keyword>
<comment type="similarity">
    <text evidence="3">Belongs to the SQS1 family.</text>
</comment>
<sequence>MPRTKRPPRRGNHQQGAGRGGRQNLETSFVPFAGTSTPRRGEHGFTLQEEARNTGRHQSFWNTDQRLRDTKVSFVSAGALEPTMPKDPEAALAEMTLDSPEEDDKIEVFEEEDEVEAIDQTIISSQQPVQPLLNSPPKKDTFSYIVDVHGSEPVQTGIRPPQLRSVSPAPSDSSEEIILFRGRDRDGKGISLTHLPSRTVTDPIEQKIRRVEDEIHKREEWLQEVLRHDATSPVATPPTSGETSAAGKEAIPLKHHNRKTRRGRRSQKNTEDSEEAALIADYIANIDKDDDVSESFTHRELGGTEDELWQDTEISSGEAAQKSKRPALGGWGRSEICDFDDLSTSDGVMGDVQQILSKRDRASGVQYLVVWEEQTIDEARWVPSTTLTSVNALSHIETFEAEGKLVAEFISNEEEDTTDSDELDNDEDADDDEDDEQDLVQRKIDRMSDEKIARLLAKQEELGMGSSGLILFDDDDGDEDDIPTFSNTFSPAMPSSNKSPGRGRGAKRPRGDFPSATMLADAYDGFDVMDFERPSLKKKPKGRRGKLAVDISDSELEASMEMAWKNDRMKKKERKQEREELRAQGLLGSKNGKPDLKQKYKEGMGILAVKEEIKQFLMSTNTTYVSSPHPDYISNFHRLSLPPMDKADRKVVHELANAFNLKSKSAGTGTKRFPVLYRTLRTSVFAEHKFNAVEARITRRFLPRMDVGGKRSGGNRSARGGGGFNNAAVSYRDGDIVGGSAPELGVENRGRAMLEKMGWSSGTALGALNNKGILQPVSHVVKTTKAGLG</sequence>
<dbReference type="STRING" id="576137.A0A1L7WXA3"/>
<proteinExistence type="inferred from homology"/>
<evidence type="ECO:0000313" key="13">
    <source>
        <dbReference type="EMBL" id="CZR57395.1"/>
    </source>
</evidence>
<keyword evidence="8" id="KW-0508">mRNA splicing</keyword>
<feature type="region of interest" description="Disordered" evidence="10">
    <location>
        <begin position="472"/>
        <end position="515"/>
    </location>
</feature>
<evidence type="ECO:0000256" key="4">
    <source>
        <dbReference type="ARBA" id="ARBA00011353"/>
    </source>
</evidence>
<feature type="compositionally biased region" description="Basic and acidic residues" evidence="10">
    <location>
        <begin position="39"/>
        <end position="53"/>
    </location>
</feature>
<dbReference type="PROSITE" id="PS50174">
    <property type="entry name" value="G_PATCH"/>
    <property type="match status" value="1"/>
</dbReference>
<evidence type="ECO:0000259" key="11">
    <source>
        <dbReference type="PROSITE" id="PS50174"/>
    </source>
</evidence>
<comment type="subcellular location">
    <subcellularLocation>
        <location evidence="2">Cytoplasm</location>
    </subcellularLocation>
    <subcellularLocation>
        <location evidence="1">Nucleus</location>
    </subcellularLocation>
</comment>